<dbReference type="GO" id="GO:0016020">
    <property type="term" value="C:membrane"/>
    <property type="evidence" value="ECO:0007669"/>
    <property type="project" value="TreeGrafter"/>
</dbReference>
<name>A0A9D9IID2_9BACT</name>
<feature type="transmembrane region" description="Helical" evidence="4">
    <location>
        <begin position="132"/>
        <end position="153"/>
    </location>
</feature>
<dbReference type="AlphaFoldDB" id="A0A9D9IID2"/>
<reference evidence="5" key="1">
    <citation type="submission" date="2020-10" db="EMBL/GenBank/DDBJ databases">
        <authorList>
            <person name="Gilroy R."/>
        </authorList>
    </citation>
    <scope>NUCLEOTIDE SEQUENCE</scope>
    <source>
        <strain evidence="5">B1-8020</strain>
    </source>
</reference>
<dbReference type="GO" id="GO:0016491">
    <property type="term" value="F:oxidoreductase activity"/>
    <property type="evidence" value="ECO:0007669"/>
    <property type="project" value="UniProtKB-KW"/>
</dbReference>
<evidence type="ECO:0000256" key="3">
    <source>
        <dbReference type="RuleBase" id="RU000363"/>
    </source>
</evidence>
<dbReference type="InterPro" id="IPR002347">
    <property type="entry name" value="SDR_fam"/>
</dbReference>
<feature type="transmembrane region" description="Helical" evidence="4">
    <location>
        <begin position="173"/>
        <end position="191"/>
    </location>
</feature>
<keyword evidence="4" id="KW-0812">Transmembrane</keyword>
<evidence type="ECO:0000256" key="1">
    <source>
        <dbReference type="ARBA" id="ARBA00006484"/>
    </source>
</evidence>
<evidence type="ECO:0000313" key="5">
    <source>
        <dbReference type="EMBL" id="MBO8473022.1"/>
    </source>
</evidence>
<keyword evidence="4" id="KW-1133">Transmembrane helix</keyword>
<evidence type="ECO:0000313" key="6">
    <source>
        <dbReference type="Proteomes" id="UP000823604"/>
    </source>
</evidence>
<dbReference type="InterPro" id="IPR036291">
    <property type="entry name" value="NAD(P)-bd_dom_sf"/>
</dbReference>
<proteinExistence type="inferred from homology"/>
<dbReference type="PROSITE" id="PS00061">
    <property type="entry name" value="ADH_SHORT"/>
    <property type="match status" value="1"/>
</dbReference>
<dbReference type="PRINTS" id="PR00081">
    <property type="entry name" value="GDHRDH"/>
</dbReference>
<dbReference type="PANTHER" id="PTHR44196">
    <property type="entry name" value="DEHYDROGENASE/REDUCTASE SDR FAMILY MEMBER 7B"/>
    <property type="match status" value="1"/>
</dbReference>
<dbReference type="InterPro" id="IPR020904">
    <property type="entry name" value="Sc_DH/Rdtase_CS"/>
</dbReference>
<protein>
    <submittedName>
        <fullName evidence="5">SDR family NAD(P)-dependent oxidoreductase</fullName>
    </submittedName>
</protein>
<dbReference type="PANTHER" id="PTHR44196:SF2">
    <property type="entry name" value="SHORT-CHAIN DEHYDROGENASE-RELATED"/>
    <property type="match status" value="1"/>
</dbReference>
<evidence type="ECO:0000256" key="2">
    <source>
        <dbReference type="ARBA" id="ARBA00023002"/>
    </source>
</evidence>
<dbReference type="PRINTS" id="PR00080">
    <property type="entry name" value="SDRFAMILY"/>
</dbReference>
<comment type="caution">
    <text evidence="5">The sequence shown here is derived from an EMBL/GenBank/DDBJ whole genome shotgun (WGS) entry which is preliminary data.</text>
</comment>
<sequence length="260" mass="28088">MNGIKYALVTGAAAGMGREYVKRLAEMGYGIVAADINMQGLEKLKSEITAADIVTVAEDLAAPGGAEHLINEISRLGLDISILINNAGIFSYRDITDQPEGYIAKITTLHNITMGTLCRHYAGEMKSKGGGYILNISSLSAWMAYPGIALYAATKRYTRDFSRALSVELRGSGVSVTVAYFGAVATPLIGLSEKYMRIAKALHIMITPEKAAEKALKAMFKRKSGVMPGTINHIGKPFLAVLPKWALAIIDNKLSRFKSR</sequence>
<dbReference type="CDD" id="cd05233">
    <property type="entry name" value="SDR_c"/>
    <property type="match status" value="1"/>
</dbReference>
<comment type="similarity">
    <text evidence="1 3">Belongs to the short-chain dehydrogenases/reductases (SDR) family.</text>
</comment>
<dbReference type="Pfam" id="PF00106">
    <property type="entry name" value="adh_short"/>
    <property type="match status" value="1"/>
</dbReference>
<dbReference type="Gene3D" id="3.40.50.720">
    <property type="entry name" value="NAD(P)-binding Rossmann-like Domain"/>
    <property type="match status" value="1"/>
</dbReference>
<gene>
    <name evidence="5" type="ORF">IAB81_05275</name>
</gene>
<dbReference type="SUPFAM" id="SSF51735">
    <property type="entry name" value="NAD(P)-binding Rossmann-fold domains"/>
    <property type="match status" value="1"/>
</dbReference>
<dbReference type="Proteomes" id="UP000823604">
    <property type="component" value="Unassembled WGS sequence"/>
</dbReference>
<keyword evidence="4" id="KW-0472">Membrane</keyword>
<reference evidence="5" key="2">
    <citation type="journal article" date="2021" name="PeerJ">
        <title>Extensive microbial diversity within the chicken gut microbiome revealed by metagenomics and culture.</title>
        <authorList>
            <person name="Gilroy R."/>
            <person name="Ravi A."/>
            <person name="Getino M."/>
            <person name="Pursley I."/>
            <person name="Horton D.L."/>
            <person name="Alikhan N.F."/>
            <person name="Baker D."/>
            <person name="Gharbi K."/>
            <person name="Hall N."/>
            <person name="Watson M."/>
            <person name="Adriaenssens E.M."/>
            <person name="Foster-Nyarko E."/>
            <person name="Jarju S."/>
            <person name="Secka A."/>
            <person name="Antonio M."/>
            <person name="Oren A."/>
            <person name="Chaudhuri R.R."/>
            <person name="La Ragione R."/>
            <person name="Hildebrand F."/>
            <person name="Pallen M.J."/>
        </authorList>
    </citation>
    <scope>NUCLEOTIDE SEQUENCE</scope>
    <source>
        <strain evidence="5">B1-8020</strain>
    </source>
</reference>
<evidence type="ECO:0000256" key="4">
    <source>
        <dbReference type="SAM" id="Phobius"/>
    </source>
</evidence>
<keyword evidence="2" id="KW-0560">Oxidoreductase</keyword>
<dbReference type="EMBL" id="JADIMA010000046">
    <property type="protein sequence ID" value="MBO8473022.1"/>
    <property type="molecule type" value="Genomic_DNA"/>
</dbReference>
<accession>A0A9D9IID2</accession>
<organism evidence="5 6">
    <name type="scientific">Candidatus Merdivivens pullicola</name>
    <dbReference type="NCBI Taxonomy" id="2840872"/>
    <lineage>
        <taxon>Bacteria</taxon>
        <taxon>Pseudomonadati</taxon>
        <taxon>Bacteroidota</taxon>
        <taxon>Bacteroidia</taxon>
        <taxon>Bacteroidales</taxon>
        <taxon>Muribaculaceae</taxon>
        <taxon>Muribaculaceae incertae sedis</taxon>
        <taxon>Candidatus Merdivivens</taxon>
    </lineage>
</organism>